<dbReference type="HAMAP" id="MF_00104">
    <property type="entry name" value="RNase_III"/>
    <property type="match status" value="1"/>
</dbReference>
<keyword evidence="7 15" id="KW-0507">mRNA processing</keyword>
<dbReference type="GO" id="GO:0042802">
    <property type="term" value="F:identical protein binding"/>
    <property type="evidence" value="ECO:0007669"/>
    <property type="project" value="UniProtKB-ARBA"/>
</dbReference>
<dbReference type="PANTHER" id="PTHR11207">
    <property type="entry name" value="RIBONUCLEASE III"/>
    <property type="match status" value="1"/>
</dbReference>
<comment type="subunit">
    <text evidence="4 15">Homodimer.</text>
</comment>
<evidence type="ECO:0000313" key="19">
    <source>
        <dbReference type="EMBL" id="MDP2538234.1"/>
    </source>
</evidence>
<evidence type="ECO:0000256" key="4">
    <source>
        <dbReference type="ARBA" id="ARBA00011738"/>
    </source>
</evidence>
<protein>
    <recommendedName>
        <fullName evidence="15">Ribonuclease 3</fullName>
        <ecNumber evidence="15">3.1.26.3</ecNumber>
    </recommendedName>
    <alternativeName>
        <fullName evidence="15">Ribonuclease III</fullName>
        <shortName evidence="15">RNase III</shortName>
    </alternativeName>
</protein>
<dbReference type="GO" id="GO:0046872">
    <property type="term" value="F:metal ion binding"/>
    <property type="evidence" value="ECO:0007669"/>
    <property type="project" value="UniProtKB-KW"/>
</dbReference>
<dbReference type="AlphaFoldDB" id="A0AA90SRV5"/>
<dbReference type="GO" id="GO:0004525">
    <property type="term" value="F:ribonuclease III activity"/>
    <property type="evidence" value="ECO:0007669"/>
    <property type="project" value="UniProtKB-UniRule"/>
</dbReference>
<reference evidence="18 20" key="3">
    <citation type="journal article" date="2024" name="Syst. Appl. Microbiol.">
        <title>Helicobacter cappadocius sp. nov., from lizards: The first psychrotrophic Helicobacter species.</title>
        <authorList>
            <person name="Aydin F."/>
            <person name="Tarhane S."/>
            <person name="Karakaya E."/>
            <person name="Abay S."/>
            <person name="Kayman T."/>
            <person name="Guran O."/>
            <person name="Bozkurt E."/>
            <person name="Uzum N."/>
            <person name="Avci A."/>
            <person name="Olgun K."/>
            <person name="Jablonski D."/>
            <person name="Guran C."/>
            <person name="Burcin Saticioglu I."/>
        </authorList>
    </citation>
    <scope>NUCLEOTIDE SEQUENCE [LARGE SCALE GENOMIC DNA]</scope>
    <source>
        <strain evidence="18">Faydin-H75</strain>
        <strain evidence="20">faydin-H76</strain>
    </source>
</reference>
<keyword evidence="5 15" id="KW-0963">Cytoplasm</keyword>
<keyword evidence="14 15" id="KW-0694">RNA-binding</keyword>
<reference evidence="19 21" key="1">
    <citation type="submission" date="2023-07" db="EMBL/GenBank/DDBJ databases">
        <title>Unpublished Manusciprt.</title>
        <authorList>
            <person name="Aydin F."/>
            <person name="Tarhane S."/>
            <person name="Saticioglu I.B."/>
            <person name="Karakaya E."/>
            <person name="Abay S."/>
            <person name="Guran O."/>
            <person name="Bozkurt E."/>
            <person name="Uzum N."/>
            <person name="Olgun K."/>
            <person name="Jablonski D."/>
        </authorList>
    </citation>
    <scope>NUCLEOTIDE SEQUENCE</scope>
    <source>
        <strain evidence="21">faydin-H75</strain>
        <strain evidence="19">Faydin-H76</strain>
    </source>
</reference>
<evidence type="ECO:0000313" key="18">
    <source>
        <dbReference type="EMBL" id="MDO7252367.1"/>
    </source>
</evidence>
<keyword evidence="13 15" id="KW-0460">Magnesium</keyword>
<evidence type="ECO:0000313" key="20">
    <source>
        <dbReference type="Proteomes" id="UP001177258"/>
    </source>
</evidence>
<evidence type="ECO:0000259" key="17">
    <source>
        <dbReference type="PROSITE" id="PS50142"/>
    </source>
</evidence>
<dbReference type="PROSITE" id="PS50137">
    <property type="entry name" value="DS_RBD"/>
    <property type="match status" value="1"/>
</dbReference>
<organism evidence="19 20">
    <name type="scientific">Helicobacter cappadocius</name>
    <dbReference type="NCBI Taxonomy" id="3063998"/>
    <lineage>
        <taxon>Bacteria</taxon>
        <taxon>Pseudomonadati</taxon>
        <taxon>Campylobacterota</taxon>
        <taxon>Epsilonproteobacteria</taxon>
        <taxon>Campylobacterales</taxon>
        <taxon>Helicobacteraceae</taxon>
        <taxon>Helicobacter</taxon>
    </lineage>
</organism>
<dbReference type="PANTHER" id="PTHR11207:SF0">
    <property type="entry name" value="RIBONUCLEASE 3"/>
    <property type="match status" value="1"/>
</dbReference>
<keyword evidence="6 15" id="KW-0698">rRNA processing</keyword>
<reference evidence="18" key="2">
    <citation type="submission" date="2023-07" db="EMBL/GenBank/DDBJ databases">
        <authorList>
            <person name="Aydin F."/>
            <person name="Tarhane S."/>
            <person name="Saticioglu I.B."/>
            <person name="Karakaya E."/>
            <person name="Abay S."/>
            <person name="Guran O."/>
            <person name="Bozkurt E."/>
            <person name="Uzum N."/>
            <person name="Olgun K."/>
            <person name="Jablonski D."/>
        </authorList>
    </citation>
    <scope>NUCLEOTIDE SEQUENCE</scope>
    <source>
        <strain evidence="18">Faydin-H75</strain>
    </source>
</reference>
<keyword evidence="21" id="KW-1185">Reference proteome</keyword>
<evidence type="ECO:0000256" key="13">
    <source>
        <dbReference type="ARBA" id="ARBA00022842"/>
    </source>
</evidence>
<evidence type="ECO:0000313" key="21">
    <source>
        <dbReference type="Proteomes" id="UP001240777"/>
    </source>
</evidence>
<dbReference type="InterPro" id="IPR036389">
    <property type="entry name" value="RNase_III_sf"/>
</dbReference>
<dbReference type="SUPFAM" id="SSF69065">
    <property type="entry name" value="RNase III domain-like"/>
    <property type="match status" value="1"/>
</dbReference>
<dbReference type="CDD" id="cd10845">
    <property type="entry name" value="DSRM_RNAse_III_family"/>
    <property type="match status" value="1"/>
</dbReference>
<dbReference type="SMART" id="SM00358">
    <property type="entry name" value="DSRM"/>
    <property type="match status" value="1"/>
</dbReference>
<evidence type="ECO:0000259" key="16">
    <source>
        <dbReference type="PROSITE" id="PS50137"/>
    </source>
</evidence>
<feature type="binding site" evidence="15">
    <location>
        <position position="40"/>
    </location>
    <ligand>
        <name>Mg(2+)</name>
        <dbReference type="ChEBI" id="CHEBI:18420"/>
    </ligand>
</feature>
<sequence length="224" mass="25678">MTDFKSLEKDIDYYFNDKQLLLQALTHKSHKIGPDNERLEFLGDAVLDLVVGELLFYEFPQSTEGNLSKMRAGVVSEKGFMKLAQSINLGHYLYISQSEEQNQGRNKPSILSNAFEALMGAVYLESGLEDVRRIVKILLEKVYPNRDFQSLSLDYKTSVQELSQAQFFEIPTYELVSESGPDHCKEFEMILLIRGKQYARARGKSKKDAQQKCAQIAYEKLKKD</sequence>
<evidence type="ECO:0000256" key="10">
    <source>
        <dbReference type="ARBA" id="ARBA00022723"/>
    </source>
</evidence>
<dbReference type="PROSITE" id="PS00517">
    <property type="entry name" value="RNASE_3_1"/>
    <property type="match status" value="1"/>
</dbReference>
<gene>
    <name evidence="15 19" type="primary">rnc</name>
    <name evidence="18" type="ORF">Q5I04_00330</name>
    <name evidence="19" type="ORF">Q5I06_00330</name>
</gene>
<proteinExistence type="inferred from homology"/>
<dbReference type="RefSeq" id="WP_305516403.1">
    <property type="nucleotide sequence ID" value="NZ_JAUPEV010000001.1"/>
</dbReference>
<evidence type="ECO:0000256" key="5">
    <source>
        <dbReference type="ARBA" id="ARBA00022490"/>
    </source>
</evidence>
<evidence type="ECO:0000256" key="8">
    <source>
        <dbReference type="ARBA" id="ARBA00022694"/>
    </source>
</evidence>
<dbReference type="Proteomes" id="UP001240777">
    <property type="component" value="Unassembled WGS sequence"/>
</dbReference>
<dbReference type="FunFam" id="3.30.160.20:FF:000003">
    <property type="entry name" value="Ribonuclease 3"/>
    <property type="match status" value="1"/>
</dbReference>
<feature type="domain" description="DRBM" evidence="16">
    <location>
        <begin position="154"/>
        <end position="223"/>
    </location>
</feature>
<dbReference type="Gene3D" id="3.30.160.20">
    <property type="match status" value="1"/>
</dbReference>
<keyword evidence="15" id="KW-0699">rRNA-binding</keyword>
<dbReference type="GO" id="GO:0019843">
    <property type="term" value="F:rRNA binding"/>
    <property type="evidence" value="ECO:0007669"/>
    <property type="project" value="UniProtKB-KW"/>
</dbReference>
<keyword evidence="8 15" id="KW-0819">tRNA processing</keyword>
<dbReference type="InterPro" id="IPR011907">
    <property type="entry name" value="RNase_III"/>
</dbReference>
<dbReference type="PROSITE" id="PS50142">
    <property type="entry name" value="RNASE_3_2"/>
    <property type="match status" value="1"/>
</dbReference>
<dbReference type="NCBIfam" id="TIGR02191">
    <property type="entry name" value="RNaseIII"/>
    <property type="match status" value="1"/>
</dbReference>
<dbReference type="GO" id="GO:0008033">
    <property type="term" value="P:tRNA processing"/>
    <property type="evidence" value="ECO:0007669"/>
    <property type="project" value="UniProtKB-KW"/>
</dbReference>
<comment type="function">
    <text evidence="15">Digests double-stranded RNA. Involved in the processing of primary rRNA transcript to yield the immediate precursors to the large and small rRNAs (23S and 16S). Processes some mRNAs, and tRNAs when they are encoded in the rRNA operon. Processes pre-crRNA and tracrRNA of type II CRISPR loci if present in the organism.</text>
</comment>
<evidence type="ECO:0000256" key="2">
    <source>
        <dbReference type="ARBA" id="ARBA00004496"/>
    </source>
</evidence>
<feature type="active site" evidence="15">
    <location>
        <position position="44"/>
    </location>
</feature>
<evidence type="ECO:0000256" key="15">
    <source>
        <dbReference type="HAMAP-Rule" id="MF_00104"/>
    </source>
</evidence>
<evidence type="ECO:0000256" key="3">
    <source>
        <dbReference type="ARBA" id="ARBA00010183"/>
    </source>
</evidence>
<dbReference type="GO" id="GO:0003725">
    <property type="term" value="F:double-stranded RNA binding"/>
    <property type="evidence" value="ECO:0007669"/>
    <property type="project" value="TreeGrafter"/>
</dbReference>
<comment type="subcellular location">
    <subcellularLocation>
        <location evidence="2 15">Cytoplasm</location>
    </subcellularLocation>
</comment>
<dbReference type="SMART" id="SM00535">
    <property type="entry name" value="RIBOc"/>
    <property type="match status" value="1"/>
</dbReference>
<dbReference type="GO" id="GO:0010468">
    <property type="term" value="P:regulation of gene expression"/>
    <property type="evidence" value="ECO:0007669"/>
    <property type="project" value="TreeGrafter"/>
</dbReference>
<evidence type="ECO:0000256" key="7">
    <source>
        <dbReference type="ARBA" id="ARBA00022664"/>
    </source>
</evidence>
<comment type="caution">
    <text evidence="19">The sequence shown here is derived from an EMBL/GenBank/DDBJ whole genome shotgun (WGS) entry which is preliminary data.</text>
</comment>
<dbReference type="Pfam" id="PF00035">
    <property type="entry name" value="dsrm"/>
    <property type="match status" value="1"/>
</dbReference>
<comment type="cofactor">
    <cofactor evidence="15">
        <name>Mg(2+)</name>
        <dbReference type="ChEBI" id="CHEBI:18420"/>
    </cofactor>
</comment>
<comment type="catalytic activity">
    <reaction evidence="1 15">
        <text>Endonucleolytic cleavage to 5'-phosphomonoester.</text>
        <dbReference type="EC" id="3.1.26.3"/>
    </reaction>
</comment>
<dbReference type="GO" id="GO:0006397">
    <property type="term" value="P:mRNA processing"/>
    <property type="evidence" value="ECO:0007669"/>
    <property type="project" value="UniProtKB-UniRule"/>
</dbReference>
<keyword evidence="10 15" id="KW-0479">Metal-binding</keyword>
<dbReference type="Proteomes" id="UP001177258">
    <property type="component" value="Unassembled WGS sequence"/>
</dbReference>
<dbReference type="EC" id="3.1.26.3" evidence="15"/>
<dbReference type="Pfam" id="PF14622">
    <property type="entry name" value="Ribonucleas_3_3"/>
    <property type="match status" value="1"/>
</dbReference>
<dbReference type="FunFam" id="1.10.1520.10:FF:000001">
    <property type="entry name" value="Ribonuclease 3"/>
    <property type="match status" value="1"/>
</dbReference>
<feature type="domain" description="RNase III" evidence="17">
    <location>
        <begin position="4"/>
        <end position="127"/>
    </location>
</feature>
<evidence type="ECO:0000256" key="1">
    <source>
        <dbReference type="ARBA" id="ARBA00000109"/>
    </source>
</evidence>
<feature type="active site" evidence="15">
    <location>
        <position position="116"/>
    </location>
</feature>
<keyword evidence="12 15" id="KW-0378">Hydrolase</keyword>
<dbReference type="EMBL" id="JAUPEV010000001">
    <property type="protein sequence ID" value="MDO7252367.1"/>
    <property type="molecule type" value="Genomic_DNA"/>
</dbReference>
<dbReference type="InterPro" id="IPR000999">
    <property type="entry name" value="RNase_III_dom"/>
</dbReference>
<evidence type="ECO:0000256" key="9">
    <source>
        <dbReference type="ARBA" id="ARBA00022722"/>
    </source>
</evidence>
<feature type="binding site" evidence="15">
    <location>
        <position position="116"/>
    </location>
    <ligand>
        <name>Mg(2+)</name>
        <dbReference type="ChEBI" id="CHEBI:18420"/>
    </ligand>
</feature>
<keyword evidence="11 15" id="KW-0255">Endonuclease</keyword>
<dbReference type="CDD" id="cd00593">
    <property type="entry name" value="RIBOc"/>
    <property type="match status" value="1"/>
</dbReference>
<keyword evidence="9 15" id="KW-0540">Nuclease</keyword>
<dbReference type="InterPro" id="IPR014720">
    <property type="entry name" value="dsRBD_dom"/>
</dbReference>
<evidence type="ECO:0000256" key="12">
    <source>
        <dbReference type="ARBA" id="ARBA00022801"/>
    </source>
</evidence>
<feature type="binding site" evidence="15">
    <location>
        <position position="113"/>
    </location>
    <ligand>
        <name>Mg(2+)</name>
        <dbReference type="ChEBI" id="CHEBI:18420"/>
    </ligand>
</feature>
<evidence type="ECO:0000256" key="6">
    <source>
        <dbReference type="ARBA" id="ARBA00022552"/>
    </source>
</evidence>
<dbReference type="GO" id="GO:0006364">
    <property type="term" value="P:rRNA processing"/>
    <property type="evidence" value="ECO:0007669"/>
    <property type="project" value="UniProtKB-UniRule"/>
</dbReference>
<name>A0AA90SRV5_9HELI</name>
<dbReference type="Gene3D" id="1.10.1520.10">
    <property type="entry name" value="Ribonuclease III domain"/>
    <property type="match status" value="1"/>
</dbReference>
<evidence type="ECO:0000256" key="14">
    <source>
        <dbReference type="ARBA" id="ARBA00022884"/>
    </source>
</evidence>
<accession>A0AA90SRV5</accession>
<comment type="similarity">
    <text evidence="3">Belongs to the ribonuclease III family.</text>
</comment>
<dbReference type="EMBL" id="JAUYZK010000001">
    <property type="protein sequence ID" value="MDP2538234.1"/>
    <property type="molecule type" value="Genomic_DNA"/>
</dbReference>
<dbReference type="SUPFAM" id="SSF54768">
    <property type="entry name" value="dsRNA-binding domain-like"/>
    <property type="match status" value="1"/>
</dbReference>
<dbReference type="GO" id="GO:0005737">
    <property type="term" value="C:cytoplasm"/>
    <property type="evidence" value="ECO:0007669"/>
    <property type="project" value="UniProtKB-SubCell"/>
</dbReference>
<evidence type="ECO:0000256" key="11">
    <source>
        <dbReference type="ARBA" id="ARBA00022759"/>
    </source>
</evidence>